<organism evidence="15 16">
    <name type="scientific">Neisseria elongata subsp. glycolytica ATCC 29315</name>
    <dbReference type="NCBI Taxonomy" id="546263"/>
    <lineage>
        <taxon>Bacteria</taxon>
        <taxon>Pseudomonadati</taxon>
        <taxon>Pseudomonadota</taxon>
        <taxon>Betaproteobacteria</taxon>
        <taxon>Neisseriales</taxon>
        <taxon>Neisseriaceae</taxon>
        <taxon>Neisseria</taxon>
    </lineage>
</organism>
<evidence type="ECO:0000256" key="11">
    <source>
        <dbReference type="ARBA" id="ARBA00039257"/>
    </source>
</evidence>
<dbReference type="EMBL" id="CP007726">
    <property type="protein sequence ID" value="AJE19070.1"/>
    <property type="molecule type" value="Genomic_DNA"/>
</dbReference>
<comment type="similarity">
    <text evidence="4">Belongs to the N-acetylmuramoyl-L-alanine amidase 2 family.</text>
</comment>
<protein>
    <recommendedName>
        <fullName evidence="11">1,6-anhydro-N-acetylmuramyl-L-alanine amidase AmpD</fullName>
        <ecNumber evidence="5">3.5.1.28</ecNumber>
    </recommendedName>
    <alternativeName>
        <fullName evidence="12">N-acetylmuramoyl-L-alanine amidase</fullName>
    </alternativeName>
</protein>
<evidence type="ECO:0000256" key="2">
    <source>
        <dbReference type="ARBA" id="ARBA00001947"/>
    </source>
</evidence>
<dbReference type="GO" id="GO:0046872">
    <property type="term" value="F:metal ion binding"/>
    <property type="evidence" value="ECO:0007669"/>
    <property type="project" value="UniProtKB-KW"/>
</dbReference>
<keyword evidence="8 15" id="KW-0378">Hydrolase</keyword>
<evidence type="ECO:0000256" key="1">
    <source>
        <dbReference type="ARBA" id="ARBA00001561"/>
    </source>
</evidence>
<dbReference type="InterPro" id="IPR002502">
    <property type="entry name" value="Amidase_domain"/>
</dbReference>
<keyword evidence="6" id="KW-0963">Cytoplasm</keyword>
<dbReference type="SMART" id="SM00644">
    <property type="entry name" value="Ami_2"/>
    <property type="match status" value="1"/>
</dbReference>
<evidence type="ECO:0000256" key="7">
    <source>
        <dbReference type="ARBA" id="ARBA00022723"/>
    </source>
</evidence>
<dbReference type="GO" id="GO:0071555">
    <property type="term" value="P:cell wall organization"/>
    <property type="evidence" value="ECO:0007669"/>
    <property type="project" value="UniProtKB-KW"/>
</dbReference>
<dbReference type="EC" id="3.5.1.28" evidence="5"/>
<evidence type="ECO:0000256" key="3">
    <source>
        <dbReference type="ARBA" id="ARBA00004496"/>
    </source>
</evidence>
<sequence length="182" mass="20350">MDTWQNGRWSGARQAFSPNCEPRPAGEIVELAVIHNISLPPFEYGTGAVEKLFTNNIDETEHPFYSVIKDLRVSSHFFITRTGETVQFVSCNNMAYHAGASSFRGREKCNRFSVGIELEGCDFEPFADEQYDALNRLLAALRRQYPITAVTGHQNIAPSRKTDPGHFFDWAQIGGCDSAQAV</sequence>
<proteinExistence type="inferred from homology"/>
<name>D4DPF9_NEIEG</name>
<dbReference type="GO" id="GO:0008745">
    <property type="term" value="F:N-acetylmuramoyl-L-alanine amidase activity"/>
    <property type="evidence" value="ECO:0007669"/>
    <property type="project" value="UniProtKB-EC"/>
</dbReference>
<keyword evidence="17" id="KW-1185">Reference proteome</keyword>
<dbReference type="InterPro" id="IPR051206">
    <property type="entry name" value="NAMLAA_amidase_2"/>
</dbReference>
<dbReference type="PATRIC" id="fig|546263.7.peg.1993"/>
<evidence type="ECO:0000313" key="15">
    <source>
        <dbReference type="EMBL" id="EFE50267.1"/>
    </source>
</evidence>
<dbReference type="PANTHER" id="PTHR30417">
    <property type="entry name" value="N-ACETYLMURAMOYL-L-ALANINE AMIDASE AMID"/>
    <property type="match status" value="1"/>
</dbReference>
<dbReference type="Proteomes" id="UP000031392">
    <property type="component" value="Chromosome"/>
</dbReference>
<dbReference type="GO" id="GO:0005737">
    <property type="term" value="C:cytoplasm"/>
    <property type="evidence" value="ECO:0007669"/>
    <property type="project" value="UniProtKB-SubCell"/>
</dbReference>
<evidence type="ECO:0000259" key="13">
    <source>
        <dbReference type="SMART" id="SM00644"/>
    </source>
</evidence>
<dbReference type="NCBIfam" id="NF008758">
    <property type="entry name" value="PRK11789.1"/>
    <property type="match status" value="1"/>
</dbReference>
<keyword evidence="7" id="KW-0479">Metal-binding</keyword>
<dbReference type="STRING" id="546263.NELON_09265"/>
<dbReference type="RefSeq" id="WP_003771057.1">
    <property type="nucleotide sequence ID" value="NZ_CP007726.1"/>
</dbReference>
<reference evidence="17" key="2">
    <citation type="submission" date="2014-05" db="EMBL/GenBank/DDBJ databases">
        <title>Complete Genome sequence of Neisseria elongata subsp. glycolytica.</title>
        <authorList>
            <person name="Veyrier F.J."/>
            <person name="Taha M.-K."/>
        </authorList>
    </citation>
    <scope>NUCLEOTIDE SEQUENCE [LARGE SCALE GENOMIC DNA]</scope>
    <source>
        <strain evidence="17">ATCC 29315</strain>
    </source>
</reference>
<comment type="cofactor">
    <cofactor evidence="2">
        <name>Zn(2+)</name>
        <dbReference type="ChEBI" id="CHEBI:29105"/>
    </cofactor>
</comment>
<dbReference type="GO" id="GO:0009254">
    <property type="term" value="P:peptidoglycan turnover"/>
    <property type="evidence" value="ECO:0007669"/>
    <property type="project" value="TreeGrafter"/>
</dbReference>
<dbReference type="Pfam" id="PF01510">
    <property type="entry name" value="Amidase_2"/>
    <property type="match status" value="1"/>
</dbReference>
<dbReference type="SUPFAM" id="SSF55846">
    <property type="entry name" value="N-acetylmuramoyl-L-alanine amidase-like"/>
    <property type="match status" value="1"/>
</dbReference>
<reference evidence="15 16" key="1">
    <citation type="submission" date="2010-02" db="EMBL/GenBank/DDBJ databases">
        <authorList>
            <person name="Weinstock G."/>
            <person name="Sodergren E."/>
            <person name="Clifton S."/>
            <person name="Fulton L."/>
            <person name="Fulton B."/>
            <person name="Courtney L."/>
            <person name="Fronick C."/>
            <person name="Harrison M."/>
            <person name="Strong C."/>
            <person name="Farmer C."/>
            <person name="Delahaunty K."/>
            <person name="Markovic C."/>
            <person name="Hall O."/>
            <person name="Minx P."/>
            <person name="Tomlinson C."/>
            <person name="Mitreva M."/>
            <person name="Nelson J."/>
            <person name="Hou S."/>
            <person name="Wollam A."/>
            <person name="Pepin K.H."/>
            <person name="Johnson M."/>
            <person name="Bhonagiri V."/>
            <person name="Zhang X."/>
            <person name="Suruliraj S."/>
            <person name="Warren W."/>
            <person name="Chinwalla A."/>
            <person name="Mardis E.R."/>
            <person name="Wilson R.K."/>
        </authorList>
    </citation>
    <scope>NUCLEOTIDE SEQUENCE [LARGE SCALE GENOMIC DNA]</scope>
    <source>
        <strain evidence="15 16">ATCC 29315</strain>
    </source>
</reference>
<evidence type="ECO:0000256" key="12">
    <source>
        <dbReference type="ARBA" id="ARBA00042615"/>
    </source>
</evidence>
<evidence type="ECO:0000256" key="5">
    <source>
        <dbReference type="ARBA" id="ARBA00011901"/>
    </source>
</evidence>
<accession>D4DPF9</accession>
<dbReference type="EMBL" id="ADBF01000023">
    <property type="protein sequence ID" value="EFE50267.1"/>
    <property type="molecule type" value="Genomic_DNA"/>
</dbReference>
<comment type="catalytic activity">
    <reaction evidence="1">
        <text>Hydrolyzes the link between N-acetylmuramoyl residues and L-amino acid residues in certain cell-wall glycopeptides.</text>
        <dbReference type="EC" id="3.5.1.28"/>
    </reaction>
</comment>
<evidence type="ECO:0000313" key="17">
    <source>
        <dbReference type="Proteomes" id="UP000031392"/>
    </source>
</evidence>
<feature type="domain" description="N-acetylmuramoyl-L-alanine amidase" evidence="13">
    <location>
        <begin position="17"/>
        <end position="165"/>
    </location>
</feature>
<evidence type="ECO:0000256" key="9">
    <source>
        <dbReference type="ARBA" id="ARBA00022833"/>
    </source>
</evidence>
<dbReference type="Gene3D" id="3.40.80.10">
    <property type="entry name" value="Peptidoglycan recognition protein-like"/>
    <property type="match status" value="1"/>
</dbReference>
<dbReference type="HOGENOM" id="CLU_049290_1_0_4"/>
<evidence type="ECO:0000256" key="4">
    <source>
        <dbReference type="ARBA" id="ARBA00007553"/>
    </source>
</evidence>
<evidence type="ECO:0000313" key="16">
    <source>
        <dbReference type="Proteomes" id="UP000005536"/>
    </source>
</evidence>
<evidence type="ECO:0000256" key="10">
    <source>
        <dbReference type="ARBA" id="ARBA00023316"/>
    </source>
</evidence>
<dbReference type="KEGG" id="nel:NELON_09265"/>
<evidence type="ECO:0000256" key="6">
    <source>
        <dbReference type="ARBA" id="ARBA00022490"/>
    </source>
</evidence>
<gene>
    <name evidence="15" type="ORF">NEIELOOT_00946</name>
    <name evidence="14" type="ORF">NELON_09265</name>
</gene>
<dbReference type="GO" id="GO:0009253">
    <property type="term" value="P:peptidoglycan catabolic process"/>
    <property type="evidence" value="ECO:0007669"/>
    <property type="project" value="InterPro"/>
</dbReference>
<dbReference type="PANTHER" id="PTHR30417:SF4">
    <property type="entry name" value="1,6-ANHYDRO-N-ACETYLMURAMYL-L-ALANINE AMIDASE AMPD"/>
    <property type="match status" value="1"/>
</dbReference>
<dbReference type="AlphaFoldDB" id="D4DPF9"/>
<comment type="subcellular location">
    <subcellularLocation>
        <location evidence="3">Cytoplasm</location>
    </subcellularLocation>
</comment>
<evidence type="ECO:0000256" key="8">
    <source>
        <dbReference type="ARBA" id="ARBA00022801"/>
    </source>
</evidence>
<evidence type="ECO:0000313" key="14">
    <source>
        <dbReference type="EMBL" id="AJE19070.1"/>
    </source>
</evidence>
<dbReference type="Proteomes" id="UP000005536">
    <property type="component" value="Unassembled WGS sequence"/>
</dbReference>
<keyword evidence="10" id="KW-0961">Cell wall biogenesis/degradation</keyword>
<reference evidence="14 17" key="3">
    <citation type="journal article" date="2015" name="PLoS Genet.">
        <title>Common Cell Shape Evolution of Two Nasopharyngeal Pathogens.</title>
        <authorList>
            <person name="Veyrier F.J."/>
            <person name="Biais N."/>
            <person name="Morales P."/>
            <person name="Belkacem N."/>
            <person name="Guilhen C."/>
            <person name="Ranjeva S."/>
            <person name="Sismeiro O."/>
            <person name="Pehau-Arnaudet G."/>
            <person name="Rocha E.P."/>
            <person name="Werts C."/>
            <person name="Taha M.K."/>
            <person name="Boneca I.G."/>
        </authorList>
    </citation>
    <scope>NUCLEOTIDE SEQUENCE [LARGE SCALE GENOMIC DNA]</scope>
    <source>
        <strain evidence="14 17">ATCC 29315</strain>
    </source>
</reference>
<dbReference type="InterPro" id="IPR036505">
    <property type="entry name" value="Amidase/PGRP_sf"/>
</dbReference>
<keyword evidence="9" id="KW-0862">Zinc</keyword>
<dbReference type="CDD" id="cd06583">
    <property type="entry name" value="PGRP"/>
    <property type="match status" value="1"/>
</dbReference>